<feature type="non-terminal residue" evidence="1">
    <location>
        <position position="1"/>
    </location>
</feature>
<accession>A0A8D9I2F9</accession>
<sequence>SLICAESLHHPLAEIYHRLPMNHQGHSFNVEDHRDFDLNAEDERVVPPSVRHSPFVKCKF</sequence>
<proteinExistence type="predicted"/>
<dbReference type="AlphaFoldDB" id="A0A8D9I2F9"/>
<protein>
    <submittedName>
        <fullName evidence="1">Uncharacterized protein</fullName>
    </submittedName>
</protein>
<gene>
    <name evidence="1" type="ORF">BRAPAZ1V2_A04P29150.2</name>
</gene>
<name>A0A8D9I2F9_BRACM</name>
<dbReference type="Gramene" id="A04p29150.2_BraZ1">
    <property type="protein sequence ID" value="A04p29150.2_BraZ1.CDS.1"/>
    <property type="gene ID" value="A04g29150.2_BraZ1"/>
</dbReference>
<reference evidence="1 2" key="1">
    <citation type="submission" date="2021-07" db="EMBL/GenBank/DDBJ databases">
        <authorList>
            <consortium name="Genoscope - CEA"/>
            <person name="William W."/>
        </authorList>
    </citation>
    <scope>NUCLEOTIDE SEQUENCE [LARGE SCALE GENOMIC DNA]</scope>
</reference>
<evidence type="ECO:0000313" key="2">
    <source>
        <dbReference type="Proteomes" id="UP000694005"/>
    </source>
</evidence>
<dbReference type="Proteomes" id="UP000694005">
    <property type="component" value="Chromosome A04"/>
</dbReference>
<dbReference type="EMBL" id="LS974620">
    <property type="protein sequence ID" value="CAG7908014.1"/>
    <property type="molecule type" value="Genomic_DNA"/>
</dbReference>
<evidence type="ECO:0000313" key="1">
    <source>
        <dbReference type="EMBL" id="CAG7908014.1"/>
    </source>
</evidence>
<organism evidence="1 2">
    <name type="scientific">Brassica campestris</name>
    <name type="common">Field mustard</name>
    <dbReference type="NCBI Taxonomy" id="3711"/>
    <lineage>
        <taxon>Eukaryota</taxon>
        <taxon>Viridiplantae</taxon>
        <taxon>Streptophyta</taxon>
        <taxon>Embryophyta</taxon>
        <taxon>Tracheophyta</taxon>
        <taxon>Spermatophyta</taxon>
        <taxon>Magnoliopsida</taxon>
        <taxon>eudicotyledons</taxon>
        <taxon>Gunneridae</taxon>
        <taxon>Pentapetalae</taxon>
        <taxon>rosids</taxon>
        <taxon>malvids</taxon>
        <taxon>Brassicales</taxon>
        <taxon>Brassicaceae</taxon>
        <taxon>Brassiceae</taxon>
        <taxon>Brassica</taxon>
    </lineage>
</organism>